<feature type="domain" description="FH2" evidence="2">
    <location>
        <begin position="37"/>
        <end position="427"/>
    </location>
</feature>
<evidence type="ECO:0000256" key="1">
    <source>
        <dbReference type="SAM" id="MobiDB-lite"/>
    </source>
</evidence>
<dbReference type="OrthoDB" id="9806920at2759"/>
<feature type="region of interest" description="Disordered" evidence="1">
    <location>
        <begin position="1"/>
        <end position="39"/>
    </location>
</feature>
<dbReference type="CTD" id="6752702"/>
<dbReference type="GeneID" id="6752702"/>
<accession>B3RV80</accession>
<dbReference type="EMBL" id="DS985244">
    <property type="protein sequence ID" value="EDV25456.1"/>
    <property type="molecule type" value="Genomic_DNA"/>
</dbReference>
<dbReference type="PANTHER" id="PTHR45920:SF4">
    <property type="entry name" value="FORMIN HOMOLOGY 2 DOMAIN CONTAINING, ISOFORM I"/>
    <property type="match status" value="1"/>
</dbReference>
<dbReference type="Pfam" id="PF02181">
    <property type="entry name" value="FH2"/>
    <property type="match status" value="1"/>
</dbReference>
<dbReference type="RefSeq" id="XP_002111489.1">
    <property type="nucleotide sequence ID" value="XM_002111453.1"/>
</dbReference>
<dbReference type="PhylomeDB" id="B3RV80"/>
<feature type="compositionally biased region" description="Pro residues" evidence="1">
    <location>
        <begin position="7"/>
        <end position="29"/>
    </location>
</feature>
<dbReference type="SMART" id="SM00498">
    <property type="entry name" value="FH2"/>
    <property type="match status" value="1"/>
</dbReference>
<dbReference type="PROSITE" id="PS51444">
    <property type="entry name" value="FH2"/>
    <property type="match status" value="1"/>
</dbReference>
<evidence type="ECO:0000259" key="2">
    <source>
        <dbReference type="PROSITE" id="PS51444"/>
    </source>
</evidence>
<dbReference type="PANTHER" id="PTHR45920">
    <property type="entry name" value="FORMIN HOMOLOGY 2 DOMAIN CONTAINING, ISOFORM I"/>
    <property type="match status" value="1"/>
</dbReference>
<dbReference type="InParanoid" id="B3RV80"/>
<evidence type="ECO:0000313" key="4">
    <source>
        <dbReference type="Proteomes" id="UP000009022"/>
    </source>
</evidence>
<dbReference type="InterPro" id="IPR015425">
    <property type="entry name" value="FH2_Formin"/>
</dbReference>
<name>B3RV80_TRIAD</name>
<evidence type="ECO:0000313" key="3">
    <source>
        <dbReference type="EMBL" id="EDV25456.1"/>
    </source>
</evidence>
<dbReference type="eggNOG" id="KOG1925">
    <property type="taxonomic scope" value="Eukaryota"/>
</dbReference>
<organism evidence="3 4">
    <name type="scientific">Trichoplax adhaerens</name>
    <name type="common">Trichoplax reptans</name>
    <dbReference type="NCBI Taxonomy" id="10228"/>
    <lineage>
        <taxon>Eukaryota</taxon>
        <taxon>Metazoa</taxon>
        <taxon>Placozoa</taxon>
        <taxon>Uniplacotomia</taxon>
        <taxon>Trichoplacea</taxon>
        <taxon>Trichoplacidae</taxon>
        <taxon>Trichoplax</taxon>
    </lineage>
</organism>
<dbReference type="HOGENOM" id="CLU_000814_2_1_1"/>
<dbReference type="Proteomes" id="UP000009022">
    <property type="component" value="Unassembled WGS sequence"/>
</dbReference>
<sequence length="477" mass="53343">MPLGGPGAPPPPPPPPPPGAPPPPPPPGPSGSHGTLLLSPDKSKTKLIRLHWEEIRPISTNIDATIWKSLSTINIDKEELGRLFEAKARSPINKPSDSIQKKENIIVLDSKRSNGINIALVKLPPVNTIKSAILKMDNECINREGIERLLSLIPTTEEISKIAEAVVENPGIPLATAEAFLQTISTIPELEARLRLWAFKIDYGIIEKGAAEALMDLKQGLKQLQESETFKYTLSTILTVGNTLNGKNAAGFSLNYLTKIPEIKDTTTNKQSLLTHVAKIVMSQYPDSSDLYSDFGALHRSAKVDFEELEIGLVQLEKDCKAAWIYLRAIVKHDSKSSIKPIMTEFLTDVGERLLVLKVVYTRILNRFNNLLLFYGFTKSIVKDMRINDFLKIVTEFSLEYKTVKGKLLDQARKKEVQRKRSETRGRLITDVSIIQTLETNCTKYNEKVFIKILATKIFSVPILDCINTLMIRNFHQ</sequence>
<dbReference type="InterPro" id="IPR042201">
    <property type="entry name" value="FH2_Formin_sf"/>
</dbReference>
<dbReference type="AlphaFoldDB" id="B3RV80"/>
<proteinExistence type="predicted"/>
<dbReference type="Gene3D" id="1.20.58.2220">
    <property type="entry name" value="Formin, FH2 domain"/>
    <property type="match status" value="1"/>
</dbReference>
<gene>
    <name evidence="3" type="ORF">TRIADDRAFT_24577</name>
</gene>
<dbReference type="STRING" id="10228.B3RV80"/>
<protein>
    <recommendedName>
        <fullName evidence="2">FH2 domain-containing protein</fullName>
    </recommendedName>
</protein>
<dbReference type="SUPFAM" id="SSF101447">
    <property type="entry name" value="Formin homology 2 domain (FH2 domain)"/>
    <property type="match status" value="1"/>
</dbReference>
<keyword evidence="4" id="KW-1185">Reference proteome</keyword>
<dbReference type="KEGG" id="tad:TRIADDRAFT_24577"/>
<dbReference type="OMA" id="HELNKHK"/>
<reference evidence="3 4" key="1">
    <citation type="journal article" date="2008" name="Nature">
        <title>The Trichoplax genome and the nature of placozoans.</title>
        <authorList>
            <person name="Srivastava M."/>
            <person name="Begovic E."/>
            <person name="Chapman J."/>
            <person name="Putnam N.H."/>
            <person name="Hellsten U."/>
            <person name="Kawashima T."/>
            <person name="Kuo A."/>
            <person name="Mitros T."/>
            <person name="Salamov A."/>
            <person name="Carpenter M.L."/>
            <person name="Signorovitch A.Y."/>
            <person name="Moreno M.A."/>
            <person name="Kamm K."/>
            <person name="Grimwood J."/>
            <person name="Schmutz J."/>
            <person name="Shapiro H."/>
            <person name="Grigoriev I.V."/>
            <person name="Buss L.W."/>
            <person name="Schierwater B."/>
            <person name="Dellaporta S.L."/>
            <person name="Rokhsar D.S."/>
        </authorList>
    </citation>
    <scope>NUCLEOTIDE SEQUENCE [LARGE SCALE GENOMIC DNA]</scope>
    <source>
        <strain evidence="3 4">Grell-BS-1999</strain>
    </source>
</reference>